<dbReference type="STRING" id="6265.A0A0B2UMW5"/>
<dbReference type="EMBL" id="JPKZ01022855">
    <property type="protein sequence ID" value="KHN70639.1"/>
    <property type="molecule type" value="Genomic_DNA"/>
</dbReference>
<keyword evidence="5 14" id="KW-0109">Calcium transport</keyword>
<keyword evidence="7 14" id="KW-0999">Mitochondrion inner membrane</keyword>
<gene>
    <name evidence="15" type="ORF">Tcan_14338</name>
</gene>
<comment type="caution">
    <text evidence="15">The sequence shown here is derived from an EMBL/GenBank/DDBJ whole genome shotgun (WGS) entry which is preliminary data.</text>
</comment>
<evidence type="ECO:0000256" key="8">
    <source>
        <dbReference type="ARBA" id="ARBA00022837"/>
    </source>
</evidence>
<comment type="subcellular location">
    <subcellularLocation>
        <location evidence="1 14">Mitochondrion inner membrane</location>
        <topology evidence="1 14">Single-pass membrane protein</topology>
    </subcellularLocation>
</comment>
<keyword evidence="11 14" id="KW-0406">Ion transport</keyword>
<evidence type="ECO:0000256" key="14">
    <source>
        <dbReference type="RuleBase" id="RU369077"/>
    </source>
</evidence>
<comment type="similarity">
    <text evidence="2 14">Belongs to the SMDT1/EMRE family.</text>
</comment>
<accession>A0A0B2UMW5</accession>
<dbReference type="GO" id="GO:1990246">
    <property type="term" value="C:uniplex complex"/>
    <property type="evidence" value="ECO:0007669"/>
    <property type="project" value="UniProtKB-UniRule"/>
</dbReference>
<evidence type="ECO:0000256" key="12">
    <source>
        <dbReference type="ARBA" id="ARBA00023128"/>
    </source>
</evidence>
<dbReference type="GO" id="GO:0051560">
    <property type="term" value="P:mitochondrial calcium ion homeostasis"/>
    <property type="evidence" value="ECO:0007669"/>
    <property type="project" value="UniProtKB-UniRule"/>
</dbReference>
<evidence type="ECO:0000256" key="6">
    <source>
        <dbReference type="ARBA" id="ARBA00022692"/>
    </source>
</evidence>
<dbReference type="OrthoDB" id="10039145at2759"/>
<dbReference type="AlphaFoldDB" id="A0A0B2UMW5"/>
<keyword evidence="6" id="KW-0812">Transmembrane</keyword>
<evidence type="ECO:0000256" key="7">
    <source>
        <dbReference type="ARBA" id="ARBA00022792"/>
    </source>
</evidence>
<keyword evidence="10" id="KW-1133">Transmembrane helix</keyword>
<name>A0A0B2UMW5_TOXCA</name>
<dbReference type="OMA" id="HITTFHY"/>
<evidence type="ECO:0000256" key="1">
    <source>
        <dbReference type="ARBA" id="ARBA00004434"/>
    </source>
</evidence>
<organism evidence="15 16">
    <name type="scientific">Toxocara canis</name>
    <name type="common">Canine roundworm</name>
    <dbReference type="NCBI Taxonomy" id="6265"/>
    <lineage>
        <taxon>Eukaryota</taxon>
        <taxon>Metazoa</taxon>
        <taxon>Ecdysozoa</taxon>
        <taxon>Nematoda</taxon>
        <taxon>Chromadorea</taxon>
        <taxon>Rhabditida</taxon>
        <taxon>Spirurina</taxon>
        <taxon>Ascaridomorpha</taxon>
        <taxon>Ascaridoidea</taxon>
        <taxon>Toxocaridae</taxon>
        <taxon>Toxocara</taxon>
    </lineage>
</organism>
<evidence type="ECO:0000256" key="5">
    <source>
        <dbReference type="ARBA" id="ARBA00022568"/>
    </source>
</evidence>
<dbReference type="PANTHER" id="PTHR33904:SF1">
    <property type="entry name" value="ESSENTIAL MCU REGULATOR, MITOCHONDRIAL"/>
    <property type="match status" value="1"/>
</dbReference>
<evidence type="ECO:0000313" key="15">
    <source>
        <dbReference type="EMBL" id="KHN70639.1"/>
    </source>
</evidence>
<dbReference type="GO" id="GO:0036444">
    <property type="term" value="P:calcium import into the mitochondrion"/>
    <property type="evidence" value="ECO:0007669"/>
    <property type="project" value="UniProtKB-UniRule"/>
</dbReference>
<proteinExistence type="inferred from homology"/>
<keyword evidence="4 14" id="KW-0813">Transport</keyword>
<comment type="function">
    <text evidence="14">Essential regulatory subunit of the mitochondrial calcium uniporter complex (uniplex), a complex that mediates calcium uptake into mitochondria.</text>
</comment>
<evidence type="ECO:0000256" key="13">
    <source>
        <dbReference type="ARBA" id="ARBA00023136"/>
    </source>
</evidence>
<keyword evidence="12 14" id="KW-0496">Mitochondrion</keyword>
<keyword evidence="9 14" id="KW-0809">Transit peptide</keyword>
<evidence type="ECO:0000256" key="3">
    <source>
        <dbReference type="ARBA" id="ARBA00022180"/>
    </source>
</evidence>
<keyword evidence="16" id="KW-1185">Reference proteome</keyword>
<sequence>MDKIRPKTREMVESVDRQELPLLQYKDDTNMIQRGTIRYNHNKYTASQHITTFHYSAQRQQCIEESSCSCILRSLLHRERVSMNHIIARVAAIRSAHASLMAVQQRLLPLEKSVASVPYARPFGIAKLTFITVASLYIGGVMAKSGASFLEENEIFVPADDDDD</sequence>
<evidence type="ECO:0000256" key="11">
    <source>
        <dbReference type="ARBA" id="ARBA00023065"/>
    </source>
</evidence>
<evidence type="ECO:0000256" key="9">
    <source>
        <dbReference type="ARBA" id="ARBA00022946"/>
    </source>
</evidence>
<protein>
    <recommendedName>
        <fullName evidence="3 14">Essential MCU regulator, mitochondrial</fullName>
    </recommendedName>
    <alternativeName>
        <fullName evidence="14">Single-pass membrane protein with aspartate-rich tail 1, mitochondrial</fullName>
    </alternativeName>
</protein>
<dbReference type="Proteomes" id="UP000031036">
    <property type="component" value="Unassembled WGS sequence"/>
</dbReference>
<evidence type="ECO:0000313" key="16">
    <source>
        <dbReference type="Proteomes" id="UP000031036"/>
    </source>
</evidence>
<comment type="subunit">
    <text evidence="14">Component of the uniplex complex. Interacts (via the transmembrane region) with MCU (via the first transmembrane region); the interaction is direct.</text>
</comment>
<evidence type="ECO:0000256" key="2">
    <source>
        <dbReference type="ARBA" id="ARBA00008958"/>
    </source>
</evidence>
<keyword evidence="8 14" id="KW-0106">Calcium</keyword>
<evidence type="ECO:0000256" key="10">
    <source>
        <dbReference type="ARBA" id="ARBA00022989"/>
    </source>
</evidence>
<dbReference type="PANTHER" id="PTHR33904">
    <property type="entry name" value="ESSENTIAL MCU REGULATOR, MITOCHONDRIAL"/>
    <property type="match status" value="1"/>
</dbReference>
<dbReference type="Pfam" id="PF10161">
    <property type="entry name" value="DDDD"/>
    <property type="match status" value="1"/>
</dbReference>
<reference evidence="15 16" key="1">
    <citation type="submission" date="2014-11" db="EMBL/GenBank/DDBJ databases">
        <title>Genetic blueprint of the zoonotic pathogen Toxocara canis.</title>
        <authorList>
            <person name="Zhu X.-Q."/>
            <person name="Korhonen P.K."/>
            <person name="Cai H."/>
            <person name="Young N.D."/>
            <person name="Nejsum P."/>
            <person name="von Samson-Himmelstjerna G."/>
            <person name="Boag P.R."/>
            <person name="Tan P."/>
            <person name="Li Q."/>
            <person name="Min J."/>
            <person name="Yang Y."/>
            <person name="Wang X."/>
            <person name="Fang X."/>
            <person name="Hall R.S."/>
            <person name="Hofmann A."/>
            <person name="Sternberg P.W."/>
            <person name="Jex A.R."/>
            <person name="Gasser R.B."/>
        </authorList>
    </citation>
    <scope>NUCLEOTIDE SEQUENCE [LARGE SCALE GENOMIC DNA]</scope>
    <source>
        <strain evidence="15">PN_DK_2014</strain>
    </source>
</reference>
<evidence type="ECO:0000256" key="4">
    <source>
        <dbReference type="ARBA" id="ARBA00022448"/>
    </source>
</evidence>
<keyword evidence="13" id="KW-0472">Membrane</keyword>
<dbReference type="InterPro" id="IPR018782">
    <property type="entry name" value="MCU_reg"/>
</dbReference>